<dbReference type="PANTHER" id="PTHR34989:SF1">
    <property type="entry name" value="PROTEIN HDED"/>
    <property type="match status" value="1"/>
</dbReference>
<feature type="transmembrane region" description="Helical" evidence="2">
    <location>
        <begin position="151"/>
        <end position="173"/>
    </location>
</feature>
<accession>A0ABT2SHR4</accession>
<keyword evidence="2" id="KW-1133">Transmembrane helix</keyword>
<evidence type="ECO:0000313" key="4">
    <source>
        <dbReference type="Proteomes" id="UP001652338"/>
    </source>
</evidence>
<sequence>MENGREVKKSFCLLSVAYIVMGLVLVIWPDISVHTFCFVFGIGMIIFGGAHMILYFTKDRFMNVMQPDLVIGVVCISTGCYILLKMEYMLEIIPFAMGIVALLGGIVKIQSAMDLKKLGAVRWYIMLIWALVLLAMGAILVANPFDEQQKVVVILTGASLLTDGIGNLVSIFWTGIRFRRLKRVPADPYAVSSRGADIIDMEETEVSEENAKSESRKHTKKEKSSKIVGRSTFFRKKAAKEGQSDDLPVYKDCETEIAETVTDAEDEQMTDTESAADIEPNETEESKMETTEPVKEITKTPDEE</sequence>
<dbReference type="InterPro" id="IPR052712">
    <property type="entry name" value="Acid_resist_chaperone_HdeD"/>
</dbReference>
<feature type="compositionally biased region" description="Acidic residues" evidence="1">
    <location>
        <begin position="262"/>
        <end position="283"/>
    </location>
</feature>
<keyword evidence="2" id="KW-0812">Transmembrane</keyword>
<dbReference type="EMBL" id="JAOQKE010000001">
    <property type="protein sequence ID" value="MCU6724042.1"/>
    <property type="molecule type" value="Genomic_DNA"/>
</dbReference>
<feature type="transmembrane region" description="Helical" evidence="2">
    <location>
        <begin position="121"/>
        <end position="145"/>
    </location>
</feature>
<comment type="caution">
    <text evidence="3">The sequence shown here is derived from an EMBL/GenBank/DDBJ whole genome shotgun (WGS) entry which is preliminary data.</text>
</comment>
<keyword evidence="2" id="KW-0472">Membrane</keyword>
<dbReference type="RefSeq" id="WP_262653267.1">
    <property type="nucleotide sequence ID" value="NZ_JAOQKE010000001.1"/>
</dbReference>
<feature type="region of interest" description="Disordered" evidence="1">
    <location>
        <begin position="260"/>
        <end position="304"/>
    </location>
</feature>
<evidence type="ECO:0000256" key="2">
    <source>
        <dbReference type="SAM" id="Phobius"/>
    </source>
</evidence>
<organism evidence="3 4">
    <name type="scientific">Muricoprocola aceti</name>
    <dbReference type="NCBI Taxonomy" id="2981772"/>
    <lineage>
        <taxon>Bacteria</taxon>
        <taxon>Bacillati</taxon>
        <taxon>Bacillota</taxon>
        <taxon>Clostridia</taxon>
        <taxon>Lachnospirales</taxon>
        <taxon>Lachnospiraceae</taxon>
        <taxon>Muricoprocola</taxon>
    </lineage>
</organism>
<feature type="transmembrane region" description="Helical" evidence="2">
    <location>
        <begin position="69"/>
        <end position="86"/>
    </location>
</feature>
<evidence type="ECO:0000313" key="3">
    <source>
        <dbReference type="EMBL" id="MCU6724042.1"/>
    </source>
</evidence>
<feature type="transmembrane region" description="Helical" evidence="2">
    <location>
        <begin position="92"/>
        <end position="109"/>
    </location>
</feature>
<dbReference type="Proteomes" id="UP001652338">
    <property type="component" value="Unassembled WGS sequence"/>
</dbReference>
<reference evidence="3 4" key="1">
    <citation type="journal article" date="2021" name="ISME Commun">
        <title>Automated analysis of genomic sequences facilitates high-throughput and comprehensive description of bacteria.</title>
        <authorList>
            <person name="Hitch T.C.A."/>
        </authorList>
    </citation>
    <scope>NUCLEOTIDE SEQUENCE [LARGE SCALE GENOMIC DNA]</scope>
    <source>
        <strain evidence="3 4">Sanger_29</strain>
    </source>
</reference>
<feature type="region of interest" description="Disordered" evidence="1">
    <location>
        <begin position="202"/>
        <end position="224"/>
    </location>
</feature>
<feature type="compositionally biased region" description="Basic and acidic residues" evidence="1">
    <location>
        <begin position="284"/>
        <end position="304"/>
    </location>
</feature>
<feature type="transmembrane region" description="Helical" evidence="2">
    <location>
        <begin position="12"/>
        <end position="29"/>
    </location>
</feature>
<dbReference type="Pfam" id="PF03729">
    <property type="entry name" value="DUF308"/>
    <property type="match status" value="1"/>
</dbReference>
<dbReference type="InterPro" id="IPR005325">
    <property type="entry name" value="DUF308_memb"/>
</dbReference>
<evidence type="ECO:0000256" key="1">
    <source>
        <dbReference type="SAM" id="MobiDB-lite"/>
    </source>
</evidence>
<keyword evidence="4" id="KW-1185">Reference proteome</keyword>
<proteinExistence type="predicted"/>
<name>A0ABT2SHR4_9FIRM</name>
<feature type="transmembrane region" description="Helical" evidence="2">
    <location>
        <begin position="35"/>
        <end position="57"/>
    </location>
</feature>
<protein>
    <submittedName>
        <fullName evidence="3">DUF308 domain-containing protein</fullName>
    </submittedName>
</protein>
<gene>
    <name evidence="3" type="ORF">OCV47_01500</name>
</gene>
<dbReference type="PANTHER" id="PTHR34989">
    <property type="entry name" value="PROTEIN HDED"/>
    <property type="match status" value="1"/>
</dbReference>